<organism evidence="1 2">
    <name type="scientific">Coprinopsis marcescibilis</name>
    <name type="common">Agaric fungus</name>
    <name type="synonym">Psathyrella marcescibilis</name>
    <dbReference type="NCBI Taxonomy" id="230819"/>
    <lineage>
        <taxon>Eukaryota</taxon>
        <taxon>Fungi</taxon>
        <taxon>Dikarya</taxon>
        <taxon>Basidiomycota</taxon>
        <taxon>Agaricomycotina</taxon>
        <taxon>Agaricomycetes</taxon>
        <taxon>Agaricomycetidae</taxon>
        <taxon>Agaricales</taxon>
        <taxon>Agaricineae</taxon>
        <taxon>Psathyrellaceae</taxon>
        <taxon>Coprinopsis</taxon>
    </lineage>
</organism>
<evidence type="ECO:0000313" key="2">
    <source>
        <dbReference type="Proteomes" id="UP000307440"/>
    </source>
</evidence>
<evidence type="ECO:0000313" key="1">
    <source>
        <dbReference type="EMBL" id="TFK19043.1"/>
    </source>
</evidence>
<keyword evidence="2" id="KW-1185">Reference proteome</keyword>
<sequence>MGVAVLILQCPSTLHERIGQQVHNALCTVYQRTSLAKRQKLQLQIESAPRHLFGSNQEAIHDPIPSLLRIIQHRPRHITQRNIQSSPSKTSYHGPWAITSSAILNSLRTPNINLRIGISLPQRLSHRIRGPVNSEAQYVAHLMVTPPIRIMSCPSFLHPMHCKRSPVVCIPGHQG</sequence>
<proteinExistence type="predicted"/>
<dbReference type="Proteomes" id="UP000307440">
    <property type="component" value="Unassembled WGS sequence"/>
</dbReference>
<gene>
    <name evidence="1" type="ORF">FA15DRAFT_224658</name>
</gene>
<protein>
    <submittedName>
        <fullName evidence="1">Uncharacterized protein</fullName>
    </submittedName>
</protein>
<accession>A0A5C3KH41</accession>
<name>A0A5C3KH41_COPMA</name>
<dbReference type="EMBL" id="ML210363">
    <property type="protein sequence ID" value="TFK19043.1"/>
    <property type="molecule type" value="Genomic_DNA"/>
</dbReference>
<dbReference type="AlphaFoldDB" id="A0A5C3KH41"/>
<reference evidence="1 2" key="1">
    <citation type="journal article" date="2019" name="Nat. Ecol. Evol.">
        <title>Megaphylogeny resolves global patterns of mushroom evolution.</title>
        <authorList>
            <person name="Varga T."/>
            <person name="Krizsan K."/>
            <person name="Foldi C."/>
            <person name="Dima B."/>
            <person name="Sanchez-Garcia M."/>
            <person name="Sanchez-Ramirez S."/>
            <person name="Szollosi G.J."/>
            <person name="Szarkandi J.G."/>
            <person name="Papp V."/>
            <person name="Albert L."/>
            <person name="Andreopoulos W."/>
            <person name="Angelini C."/>
            <person name="Antonin V."/>
            <person name="Barry K.W."/>
            <person name="Bougher N.L."/>
            <person name="Buchanan P."/>
            <person name="Buyck B."/>
            <person name="Bense V."/>
            <person name="Catcheside P."/>
            <person name="Chovatia M."/>
            <person name="Cooper J."/>
            <person name="Damon W."/>
            <person name="Desjardin D."/>
            <person name="Finy P."/>
            <person name="Geml J."/>
            <person name="Haridas S."/>
            <person name="Hughes K."/>
            <person name="Justo A."/>
            <person name="Karasinski D."/>
            <person name="Kautmanova I."/>
            <person name="Kiss B."/>
            <person name="Kocsube S."/>
            <person name="Kotiranta H."/>
            <person name="LaButti K.M."/>
            <person name="Lechner B.E."/>
            <person name="Liimatainen K."/>
            <person name="Lipzen A."/>
            <person name="Lukacs Z."/>
            <person name="Mihaltcheva S."/>
            <person name="Morgado L.N."/>
            <person name="Niskanen T."/>
            <person name="Noordeloos M.E."/>
            <person name="Ohm R.A."/>
            <person name="Ortiz-Santana B."/>
            <person name="Ovrebo C."/>
            <person name="Racz N."/>
            <person name="Riley R."/>
            <person name="Savchenko A."/>
            <person name="Shiryaev A."/>
            <person name="Soop K."/>
            <person name="Spirin V."/>
            <person name="Szebenyi C."/>
            <person name="Tomsovsky M."/>
            <person name="Tulloss R.E."/>
            <person name="Uehling J."/>
            <person name="Grigoriev I.V."/>
            <person name="Vagvolgyi C."/>
            <person name="Papp T."/>
            <person name="Martin F.M."/>
            <person name="Miettinen O."/>
            <person name="Hibbett D.S."/>
            <person name="Nagy L.G."/>
        </authorList>
    </citation>
    <scope>NUCLEOTIDE SEQUENCE [LARGE SCALE GENOMIC DNA]</scope>
    <source>
        <strain evidence="1 2">CBS 121175</strain>
    </source>
</reference>